<dbReference type="VEuPathDB" id="VectorBase:SCAU014670"/>
<dbReference type="STRING" id="35570.A0A1I8Q7R0"/>
<evidence type="ECO:0000256" key="3">
    <source>
        <dbReference type="ARBA" id="ARBA00014974"/>
    </source>
</evidence>
<evidence type="ECO:0000259" key="5">
    <source>
        <dbReference type="Pfam" id="PF01869"/>
    </source>
</evidence>
<proteinExistence type="inferred from homology"/>
<evidence type="ECO:0000256" key="1">
    <source>
        <dbReference type="ARBA" id="ARBA00006198"/>
    </source>
</evidence>
<dbReference type="InterPro" id="IPR043129">
    <property type="entry name" value="ATPase_NBD"/>
</dbReference>
<dbReference type="InterPro" id="IPR039758">
    <property type="entry name" value="NAGK-like"/>
</dbReference>
<feature type="domain" description="ATPase BadF/BadG/BcrA/BcrD type" evidence="5">
    <location>
        <begin position="9"/>
        <end position="275"/>
    </location>
</feature>
<dbReference type="EnsemblMetazoa" id="SCAU014670-RA">
    <property type="protein sequence ID" value="SCAU014670-PA"/>
    <property type="gene ID" value="SCAU014670"/>
</dbReference>
<comment type="similarity">
    <text evidence="1">Belongs to the eukaryotic-type N-acetylglucosamine kinase family.</text>
</comment>
<dbReference type="PANTHER" id="PTHR12862">
    <property type="entry name" value="BADF TYPE ATPASE DOMAIN-CONTAINING PROTEIN"/>
    <property type="match status" value="1"/>
</dbReference>
<dbReference type="Gene3D" id="3.30.420.40">
    <property type="match status" value="1"/>
</dbReference>
<dbReference type="Proteomes" id="UP000095300">
    <property type="component" value="Unassembled WGS sequence"/>
</dbReference>
<dbReference type="Pfam" id="PF01869">
    <property type="entry name" value="BcrAD_BadFG"/>
    <property type="match status" value="1"/>
</dbReference>
<name>A0A1I8Q7R0_STOCA</name>
<dbReference type="SUPFAM" id="SSF53067">
    <property type="entry name" value="Actin-like ATPase domain"/>
    <property type="match status" value="2"/>
</dbReference>
<protein>
    <recommendedName>
        <fullName evidence="3">N-acetyl-D-glucosamine kinase</fullName>
        <ecNumber evidence="2">2.7.1.59</ecNumber>
    </recommendedName>
    <alternativeName>
        <fullName evidence="4">GlcNAc kinase</fullName>
    </alternativeName>
</protein>
<organism evidence="6 7">
    <name type="scientific">Stomoxys calcitrans</name>
    <name type="common">Stable fly</name>
    <name type="synonym">Conops calcitrans</name>
    <dbReference type="NCBI Taxonomy" id="35570"/>
    <lineage>
        <taxon>Eukaryota</taxon>
        <taxon>Metazoa</taxon>
        <taxon>Ecdysozoa</taxon>
        <taxon>Arthropoda</taxon>
        <taxon>Hexapoda</taxon>
        <taxon>Insecta</taxon>
        <taxon>Pterygota</taxon>
        <taxon>Neoptera</taxon>
        <taxon>Endopterygota</taxon>
        <taxon>Diptera</taxon>
        <taxon>Brachycera</taxon>
        <taxon>Muscomorpha</taxon>
        <taxon>Muscoidea</taxon>
        <taxon>Muscidae</taxon>
        <taxon>Stomoxys</taxon>
    </lineage>
</organism>
<dbReference type="CDD" id="cd24078">
    <property type="entry name" value="ASKHA_NBD_NAGK_meta"/>
    <property type="match status" value="1"/>
</dbReference>
<sequence>MYVTRESRDSGATHSRLVICDENGECCATTTGLGTNHWNVGIAECARRIADMVERAKTDAGIQQETRLTSLGLSLSGCEQEATNRELEMELRTAFPDVADNYTVTSDTMGSIFTASPIGGMVVISGTGSNALLRNPDGSSHNCGGWGHFMGDEGSAWYISHRAMKIVFDDMDNFEKSPYPVQHIWKLIEEHFNIQSRHDLLSHCYAKFDKPFFASLCKKLSHAAEQGDELAKFVFYEAGCHLARSIQALLPKVHDELVKTGDLSIACVGSVWLSWPLLKDGFIGTMRKYKIPFGLKLLRITKSMAYGACYLGADGIGFPLPRNYSDNFDVMYQYKELHTNGSLNGTASTNGCSSAK</sequence>
<gene>
    <name evidence="6" type="primary">106094837</name>
</gene>
<dbReference type="AlphaFoldDB" id="A0A1I8Q7R0"/>
<dbReference type="OrthoDB" id="311172at2759"/>
<dbReference type="PANTHER" id="PTHR12862:SF0">
    <property type="entry name" value="N-ACETYL-D-GLUCOSAMINE KINASE"/>
    <property type="match status" value="1"/>
</dbReference>
<keyword evidence="7" id="KW-1185">Reference proteome</keyword>
<dbReference type="EC" id="2.7.1.59" evidence="2"/>
<dbReference type="InterPro" id="IPR002731">
    <property type="entry name" value="ATPase_BadF"/>
</dbReference>
<reference evidence="6" key="1">
    <citation type="submission" date="2020-05" db="UniProtKB">
        <authorList>
            <consortium name="EnsemblMetazoa"/>
        </authorList>
    </citation>
    <scope>IDENTIFICATION</scope>
    <source>
        <strain evidence="6">USDA</strain>
    </source>
</reference>
<evidence type="ECO:0000256" key="4">
    <source>
        <dbReference type="ARBA" id="ARBA00031123"/>
    </source>
</evidence>
<dbReference type="GO" id="GO:0045127">
    <property type="term" value="F:N-acetylglucosamine kinase activity"/>
    <property type="evidence" value="ECO:0007669"/>
    <property type="project" value="UniProtKB-EC"/>
</dbReference>
<evidence type="ECO:0000313" key="6">
    <source>
        <dbReference type="EnsemblMetazoa" id="SCAU014670-PA"/>
    </source>
</evidence>
<accession>A0A1I8Q7R0</accession>
<evidence type="ECO:0000256" key="2">
    <source>
        <dbReference type="ARBA" id="ARBA00012122"/>
    </source>
</evidence>
<evidence type="ECO:0000313" key="7">
    <source>
        <dbReference type="Proteomes" id="UP000095300"/>
    </source>
</evidence>